<keyword evidence="5 8" id="KW-0472">Membrane</keyword>
<dbReference type="InterPro" id="IPR002859">
    <property type="entry name" value="PKD/REJ-like"/>
</dbReference>
<comment type="subcellular location">
    <subcellularLocation>
        <location evidence="1">Membrane</location>
    </subcellularLocation>
</comment>
<feature type="transmembrane region" description="Helical" evidence="8">
    <location>
        <begin position="1935"/>
        <end position="1959"/>
    </location>
</feature>
<keyword evidence="2 8" id="KW-0812">Transmembrane</keyword>
<dbReference type="EMBL" id="LGRX02034058">
    <property type="protein sequence ID" value="KAK3238988.1"/>
    <property type="molecule type" value="Genomic_DNA"/>
</dbReference>
<evidence type="ECO:0000256" key="2">
    <source>
        <dbReference type="ARBA" id="ARBA00022692"/>
    </source>
</evidence>
<feature type="region of interest" description="Disordered" evidence="7">
    <location>
        <begin position="1970"/>
        <end position="2001"/>
    </location>
</feature>
<feature type="repeat" description="Filamin" evidence="6">
    <location>
        <begin position="163"/>
        <end position="244"/>
    </location>
</feature>
<dbReference type="InterPro" id="IPR013783">
    <property type="entry name" value="Ig-like_fold"/>
</dbReference>
<protein>
    <recommendedName>
        <fullName evidence="9">PKD/REJ-like domain-containing protein</fullName>
    </recommendedName>
</protein>
<dbReference type="PROSITE" id="PS50194">
    <property type="entry name" value="FILAMIN_REPEAT"/>
    <property type="match status" value="2"/>
</dbReference>
<organism evidence="10 11">
    <name type="scientific">Cymbomonas tetramitiformis</name>
    <dbReference type="NCBI Taxonomy" id="36881"/>
    <lineage>
        <taxon>Eukaryota</taxon>
        <taxon>Viridiplantae</taxon>
        <taxon>Chlorophyta</taxon>
        <taxon>Pyramimonadophyceae</taxon>
        <taxon>Pyramimonadales</taxon>
        <taxon>Pyramimonadaceae</taxon>
        <taxon>Cymbomonas</taxon>
    </lineage>
</organism>
<dbReference type="Pfam" id="PF02010">
    <property type="entry name" value="REJ"/>
    <property type="match status" value="1"/>
</dbReference>
<dbReference type="GO" id="GO:0005261">
    <property type="term" value="F:monoatomic cation channel activity"/>
    <property type="evidence" value="ECO:0007669"/>
    <property type="project" value="TreeGrafter"/>
</dbReference>
<keyword evidence="4 8" id="KW-1133">Transmembrane helix</keyword>
<evidence type="ECO:0000256" key="5">
    <source>
        <dbReference type="ARBA" id="ARBA00023136"/>
    </source>
</evidence>
<dbReference type="GO" id="GO:0005886">
    <property type="term" value="C:plasma membrane"/>
    <property type="evidence" value="ECO:0007669"/>
    <property type="project" value="TreeGrafter"/>
</dbReference>
<dbReference type="Gene3D" id="2.60.40.10">
    <property type="entry name" value="Immunoglobulins"/>
    <property type="match status" value="3"/>
</dbReference>
<feature type="domain" description="PKD/REJ-like" evidence="9">
    <location>
        <begin position="1062"/>
        <end position="1475"/>
    </location>
</feature>
<dbReference type="InterPro" id="IPR014756">
    <property type="entry name" value="Ig_E-set"/>
</dbReference>
<dbReference type="SUPFAM" id="SSF81296">
    <property type="entry name" value="E set domains"/>
    <property type="match status" value="1"/>
</dbReference>
<evidence type="ECO:0000256" key="7">
    <source>
        <dbReference type="SAM" id="MobiDB-lite"/>
    </source>
</evidence>
<dbReference type="InterPro" id="IPR017868">
    <property type="entry name" value="Filamin/ABP280_repeat-like"/>
</dbReference>
<accession>A0AAE0ES79</accession>
<keyword evidence="3" id="KW-0677">Repeat</keyword>
<dbReference type="GO" id="GO:0006816">
    <property type="term" value="P:calcium ion transport"/>
    <property type="evidence" value="ECO:0007669"/>
    <property type="project" value="TreeGrafter"/>
</dbReference>
<dbReference type="Proteomes" id="UP001190700">
    <property type="component" value="Unassembled WGS sequence"/>
</dbReference>
<dbReference type="PANTHER" id="PTHR46730:SF1">
    <property type="entry name" value="PLAT DOMAIN-CONTAINING PROTEIN"/>
    <property type="match status" value="1"/>
</dbReference>
<sequence length="2001" mass="211863">YKGTYASTIAGVHELLVTYEGGQTRHLAQSEGDATVVLQMQLTVAPATANAAQSSPLVFPPDPSWRAREEGRFELVVRDEYSNVRNASDDVRELQVTLGTASNGTLVVSGAQVSVEDTADGSWVYVIVFEPQQAGTAFVQLELGGEALLDPETRHPYSEPVASAPTSAAHTTYSGSGVEAGAYAGTTATFTVQLRDELGNPVDAELEEDSELTVVFTPAEGSSVEFEYEVTYVGNGQYVVSYTPTSTDGADEGPWGFSIAVAIDAEPVGTAAGATGTETVQAYSPSNPAELSVSQSRMVAWAEGQPGEELSSPVERGAVAGESWRCFVQLRDVNGVDYPEIPSGTTLTVTGAGVPANLVTYVDGLGSGRWEVEVEKPSVAGSLVLYASIAKTDGAEAEAVGNSPVEVVVHSAAASAEVSSLGTGEGLVSGTAGVRASFTILAYDEFSNEAEYSDVEGAEPFIVVLSFAGTSEVVYGTVTKAPGDEHTYEAVYTSMLAGDATLSVTLDGALVGSRNLTLDNGVLDLYLASLEVDPEMVASALSVDKRHQLEVQARDLYGNQHVDPELQFNLLVDPSRDLSAAGVQGIYGVVTFAELSYLGDFFGEVAGDYTVLVKELTQGKNGLVEGPGTPLNVVFAAGAVDAERSTVTGECATSRAASGAACDLAVHVCDRYGNALTLYAGDAPEVRVEGTLLDGYDGPNTTEATDVSQRTDSEGTVVYNMTLVMSQPGEYDLSVMLEGSEVTGTVVVVAVLPAAAPVVMECMLDDTLGRVWISFDQATDEGQLQSPFDCSSVLQAGSVTLLGADAYCAWEYRSAADEYSSLAVYMGFGANLTVETAYTSASRLFFVDGIVRNALRNSYGVSGTGGHVVQVPPSPTPVVASLVAPSVIGVCDGFTLDASGSVGDGGRALKYYFSVLSHDDTTRCAAKLSLDEENLASAVLLEPSDMEGGASYTFKVVVINWVGVEAAAETTVSVSSIPVLQVDIQGAPYTTTKSSQQVSLFGLATHPSYDCVENSETTLSVLYQWRQLSGATSVSFTVDPMFSTSASGNFVIAPGTMLIGENYTFRVTAYMEDQSTEPASADIIVFIESEAIVVDGALGADRTHRSDEDLALEANPSDPANAIDRYGNPTAWSYAWSCVGACPVDDATGEYDTTGSTCTPCFDDSASVNALLQNAARVTVASGAMVAGTVYLFECAISKEPLDDDRQNVVSSVAVEVLDPDTGLTVAVEVEGVADASLSPGEGVTLAASVKGAAAPTYAWSLVEGPALDLAEIVVVQYGETLLTEARLSLDGSKLVAGQQYTLRCDASEEQRSGYAMLTLRVSSGPYAGDVLVYYLPENGTDTLAWIEVSGLAGMMDADGDGMSDTVSEDFIALTSKFTVEATGWAAEDLPLSYSYMYSVASTDGYLAPRTSDCRYETRLPSGEEVQGGPAEVYVLEVKVTVTDARGASVEKLYPLKLDVDPLNTAQASSSRRHLAQTTTEGLTLEDLTAGQAARIAKELVFDEAAGRQDVNTMTLFLDIWGQFFGRFGQTYYAHGACELADQEVTALKTELIEAVIAQDLLCVLTTEWVQMSICAISHVTADPGELTAETQAMVLTMARHSKLIPVLENYYMYNLGYATEQVVLGNSGQCFADLINDLLRSTEARCNGTDMLAERNQTRMDELYDTVEDLGVSMAQQLVAGATADELTGQYVTLAAQRSTRRQANSDLDQNTRRSDVEGTLMSDGSELFNFLADVTTEAACTEDTDVVCGDALGAGDLFDAVYYSYHTSDDTSALDFIDPLPAVAQEDSRRYGEIAGLFLEYLNLTEYAALLEASEKEGSTHSTLYAHGQRLTAEATIDLRDVVTPEGSSASMTAGVRYWDSLEWTREGVQDLDEGSLKAVVANIQPAVAFSPYLEEAPSPPPIPPIPSPPQIIEPVLLSPPPPIALESTQRELTVGIVIAPVVAGVSLCSYIIFVFYRRRRAIQEMHIDEGTSGDASPARITAQPREAETETGTPRNRV</sequence>
<reference evidence="10 11" key="1">
    <citation type="journal article" date="2015" name="Genome Biol. Evol.">
        <title>Comparative Genomics of a Bacterivorous Green Alga Reveals Evolutionary Causalities and Consequences of Phago-Mixotrophic Mode of Nutrition.</title>
        <authorList>
            <person name="Burns J.A."/>
            <person name="Paasch A."/>
            <person name="Narechania A."/>
            <person name="Kim E."/>
        </authorList>
    </citation>
    <scope>NUCLEOTIDE SEQUENCE [LARGE SCALE GENOMIC DNA]</scope>
    <source>
        <strain evidence="10 11">PLY_AMNH</strain>
    </source>
</reference>
<dbReference type="PANTHER" id="PTHR46730">
    <property type="entry name" value="POLYCYSTIN-1"/>
    <property type="match status" value="1"/>
</dbReference>
<keyword evidence="11" id="KW-1185">Reference proteome</keyword>
<evidence type="ECO:0000256" key="4">
    <source>
        <dbReference type="ARBA" id="ARBA00022989"/>
    </source>
</evidence>
<evidence type="ECO:0000313" key="11">
    <source>
        <dbReference type="Proteomes" id="UP001190700"/>
    </source>
</evidence>
<gene>
    <name evidence="10" type="ORF">CYMTET_51056</name>
</gene>
<evidence type="ECO:0000259" key="9">
    <source>
        <dbReference type="Pfam" id="PF02010"/>
    </source>
</evidence>
<feature type="non-terminal residue" evidence="10">
    <location>
        <position position="1"/>
    </location>
</feature>
<proteinExistence type="predicted"/>
<dbReference type="Pfam" id="PF00630">
    <property type="entry name" value="Filamin"/>
    <property type="match status" value="1"/>
</dbReference>
<comment type="caution">
    <text evidence="10">The sequence shown here is derived from an EMBL/GenBank/DDBJ whole genome shotgun (WGS) entry which is preliminary data.</text>
</comment>
<evidence type="ECO:0000256" key="3">
    <source>
        <dbReference type="ARBA" id="ARBA00022737"/>
    </source>
</evidence>
<evidence type="ECO:0000256" key="6">
    <source>
        <dbReference type="PROSITE-ProRule" id="PRU00087"/>
    </source>
</evidence>
<evidence type="ECO:0000256" key="8">
    <source>
        <dbReference type="SAM" id="Phobius"/>
    </source>
</evidence>
<evidence type="ECO:0000313" key="10">
    <source>
        <dbReference type="EMBL" id="KAK3238988.1"/>
    </source>
</evidence>
<name>A0AAE0ES79_9CHLO</name>
<feature type="repeat" description="Filamin" evidence="6">
    <location>
        <begin position="637"/>
        <end position="751"/>
    </location>
</feature>
<evidence type="ECO:0000256" key="1">
    <source>
        <dbReference type="ARBA" id="ARBA00004370"/>
    </source>
</evidence>